<proteinExistence type="predicted"/>
<evidence type="ECO:0000256" key="1">
    <source>
        <dbReference type="SAM" id="MobiDB-lite"/>
    </source>
</evidence>
<gene>
    <name evidence="2" type="ORF">C6P45_004917</name>
</gene>
<dbReference type="OrthoDB" id="4069092at2759"/>
<evidence type="ECO:0000313" key="3">
    <source>
        <dbReference type="Proteomes" id="UP000750334"/>
    </source>
</evidence>
<sequence length="189" mass="21558">MDLQDMFTEVGENSKEQMTTPNKNNILDSYTDNFLLIDKNSDGDELLDGMIEELDFSKWLNDDEAISRSPETSGSNPIIHESLDVQDVAPDKKVTNNNKKKTVIYNNSAHSNSTNKLVHKERFTLKRTKSNPFYSPSQQIKNLVMKKKMNSNKITLQKSYSTDVLPLNERNINVKISISELSQNNTIDN</sequence>
<evidence type="ECO:0000313" key="2">
    <source>
        <dbReference type="EMBL" id="KAG0668216.1"/>
    </source>
</evidence>
<feature type="region of interest" description="Disordered" evidence="1">
    <location>
        <begin position="1"/>
        <end position="24"/>
    </location>
</feature>
<name>A0A9P6WC12_MAUEX</name>
<organism evidence="2 3">
    <name type="scientific">Maudiozyma exigua</name>
    <name type="common">Yeast</name>
    <name type="synonym">Kazachstania exigua</name>
    <dbReference type="NCBI Taxonomy" id="34358"/>
    <lineage>
        <taxon>Eukaryota</taxon>
        <taxon>Fungi</taxon>
        <taxon>Dikarya</taxon>
        <taxon>Ascomycota</taxon>
        <taxon>Saccharomycotina</taxon>
        <taxon>Saccharomycetes</taxon>
        <taxon>Saccharomycetales</taxon>
        <taxon>Saccharomycetaceae</taxon>
        <taxon>Maudiozyma</taxon>
    </lineage>
</organism>
<keyword evidence="3" id="KW-1185">Reference proteome</keyword>
<dbReference type="AlphaFoldDB" id="A0A9P6WC12"/>
<reference evidence="2 3" key="1">
    <citation type="submission" date="2020-11" db="EMBL/GenBank/DDBJ databases">
        <title>Kefir isolates.</title>
        <authorList>
            <person name="Marcisauskas S."/>
            <person name="Kim Y."/>
            <person name="Blasche S."/>
        </authorList>
    </citation>
    <scope>NUCLEOTIDE SEQUENCE [LARGE SCALE GENOMIC DNA]</scope>
    <source>
        <strain evidence="2 3">OG2</strain>
    </source>
</reference>
<comment type="caution">
    <text evidence="2">The sequence shown here is derived from an EMBL/GenBank/DDBJ whole genome shotgun (WGS) entry which is preliminary data.</text>
</comment>
<protein>
    <submittedName>
        <fullName evidence="2">Uncharacterized protein</fullName>
    </submittedName>
</protein>
<accession>A0A9P6WC12</accession>
<dbReference type="Proteomes" id="UP000750334">
    <property type="component" value="Unassembled WGS sequence"/>
</dbReference>
<dbReference type="EMBL" id="PUHR01000075">
    <property type="protein sequence ID" value="KAG0668216.1"/>
    <property type="molecule type" value="Genomic_DNA"/>
</dbReference>